<name>A0AAP5QI01_9BURK</name>
<protein>
    <submittedName>
        <fullName evidence="1">Uncharacterized protein</fullName>
    </submittedName>
</protein>
<evidence type="ECO:0000313" key="1">
    <source>
        <dbReference type="EMBL" id="MDT8842569.1"/>
    </source>
</evidence>
<organism evidence="1 2">
    <name type="scientific">Paraburkholderia fungorum</name>
    <dbReference type="NCBI Taxonomy" id="134537"/>
    <lineage>
        <taxon>Bacteria</taxon>
        <taxon>Pseudomonadati</taxon>
        <taxon>Pseudomonadota</taxon>
        <taxon>Betaproteobacteria</taxon>
        <taxon>Burkholderiales</taxon>
        <taxon>Burkholderiaceae</taxon>
        <taxon>Paraburkholderia</taxon>
    </lineage>
</organism>
<proteinExistence type="predicted"/>
<dbReference type="Proteomes" id="UP001246473">
    <property type="component" value="Unassembled WGS sequence"/>
</dbReference>
<sequence>MFNHLIQTFIDAQTAAWRHYRAVAATERRIFGESANPAVQVPNTTQVVNELRRTYETLASRIIFKARSEFAEGEVRPIVCQDALFKAAGFDIEHSLAMGEVPDFDGLWSVVQAQLSNSGTADGDAL</sequence>
<comment type="caution">
    <text evidence="1">The sequence shown here is derived from an EMBL/GenBank/DDBJ whole genome shotgun (WGS) entry which is preliminary data.</text>
</comment>
<gene>
    <name evidence="1" type="ORF">ParKJ_34605</name>
</gene>
<dbReference type="AlphaFoldDB" id="A0AAP5QI01"/>
<dbReference type="RefSeq" id="WP_315697392.1">
    <property type="nucleotide sequence ID" value="NZ_JANSLM010000018.1"/>
</dbReference>
<reference evidence="1" key="1">
    <citation type="submission" date="2022-08" db="EMBL/GenBank/DDBJ databases">
        <authorList>
            <person name="Kim S.-J."/>
        </authorList>
    </citation>
    <scope>NUCLEOTIDE SEQUENCE</scope>
    <source>
        <strain evidence="1">KJ</strain>
    </source>
</reference>
<dbReference type="EMBL" id="JANSLM010000018">
    <property type="protein sequence ID" value="MDT8842569.1"/>
    <property type="molecule type" value="Genomic_DNA"/>
</dbReference>
<evidence type="ECO:0000313" key="2">
    <source>
        <dbReference type="Proteomes" id="UP001246473"/>
    </source>
</evidence>
<accession>A0AAP5QI01</accession>